<dbReference type="EMBL" id="JAHRHJ020000001">
    <property type="protein sequence ID" value="KAH9328123.1"/>
    <property type="molecule type" value="Genomic_DNA"/>
</dbReference>
<organism evidence="1 2">
    <name type="scientific">Taxus chinensis</name>
    <name type="common">Chinese yew</name>
    <name type="synonym">Taxus wallichiana var. chinensis</name>
    <dbReference type="NCBI Taxonomy" id="29808"/>
    <lineage>
        <taxon>Eukaryota</taxon>
        <taxon>Viridiplantae</taxon>
        <taxon>Streptophyta</taxon>
        <taxon>Embryophyta</taxon>
        <taxon>Tracheophyta</taxon>
        <taxon>Spermatophyta</taxon>
        <taxon>Pinopsida</taxon>
        <taxon>Pinidae</taxon>
        <taxon>Conifers II</taxon>
        <taxon>Cupressales</taxon>
        <taxon>Taxaceae</taxon>
        <taxon>Taxus</taxon>
    </lineage>
</organism>
<comment type="caution">
    <text evidence="1">The sequence shown here is derived from an EMBL/GenBank/DDBJ whole genome shotgun (WGS) entry which is preliminary data.</text>
</comment>
<accession>A0AA38GTT1</accession>
<evidence type="ECO:0000313" key="1">
    <source>
        <dbReference type="EMBL" id="KAH9328123.1"/>
    </source>
</evidence>
<evidence type="ECO:0000313" key="2">
    <source>
        <dbReference type="Proteomes" id="UP000824469"/>
    </source>
</evidence>
<reference evidence="1 2" key="1">
    <citation type="journal article" date="2021" name="Nat. Plants">
        <title>The Taxus genome provides insights into paclitaxel biosynthesis.</title>
        <authorList>
            <person name="Xiong X."/>
            <person name="Gou J."/>
            <person name="Liao Q."/>
            <person name="Li Y."/>
            <person name="Zhou Q."/>
            <person name="Bi G."/>
            <person name="Li C."/>
            <person name="Du R."/>
            <person name="Wang X."/>
            <person name="Sun T."/>
            <person name="Guo L."/>
            <person name="Liang H."/>
            <person name="Lu P."/>
            <person name="Wu Y."/>
            <person name="Zhang Z."/>
            <person name="Ro D.K."/>
            <person name="Shang Y."/>
            <person name="Huang S."/>
            <person name="Yan J."/>
        </authorList>
    </citation>
    <scope>NUCLEOTIDE SEQUENCE [LARGE SCALE GENOMIC DNA]</scope>
    <source>
        <strain evidence="1">Ta-2019</strain>
    </source>
</reference>
<dbReference type="Proteomes" id="UP000824469">
    <property type="component" value="Unassembled WGS sequence"/>
</dbReference>
<gene>
    <name evidence="1" type="ORF">KI387_000231</name>
</gene>
<name>A0AA38GTT1_TAXCH</name>
<sequence>MDKSTMIRALREELKTKDVEIAHITQERNLAQKKNEVFISIVEEIRDNVIRARPHLEAKVPQTFPSAIHYVGKLVDLVFEDEPLHIPMPRNLEQEAWLEKES</sequence>
<dbReference type="AlphaFoldDB" id="A0AA38GTT1"/>
<feature type="non-terminal residue" evidence="1">
    <location>
        <position position="102"/>
    </location>
</feature>
<proteinExistence type="predicted"/>
<keyword evidence="2" id="KW-1185">Reference proteome</keyword>
<protein>
    <submittedName>
        <fullName evidence="1">Uncharacterized protein</fullName>
    </submittedName>
</protein>